<feature type="domain" description="CBS" evidence="14">
    <location>
        <begin position="556"/>
        <end position="618"/>
    </location>
</feature>
<accession>A0AA88PHB9</accession>
<feature type="transmembrane region" description="Helical" evidence="12">
    <location>
        <begin position="293"/>
        <end position="314"/>
    </location>
</feature>
<reference evidence="15" key="1">
    <citation type="submission" date="2023-08" db="EMBL/GenBank/DDBJ databases">
        <title>Chromosome-level Genome Assembly of mud carp (Cirrhinus molitorella).</title>
        <authorList>
            <person name="Liu H."/>
        </authorList>
    </citation>
    <scope>NUCLEOTIDE SEQUENCE</scope>
    <source>
        <strain evidence="15">Prfri</strain>
        <tissue evidence="15">Muscle</tissue>
    </source>
</reference>
<sequence length="813" mass="91110">MAVDKTDENNLEKGNVIYTKYAAHLRKNGHQRRSYSRLSASQKFKAWASHFHRLFVTFIGADWIFLMLLGFIMAVISFVMDIFVVLFTDTHRWIYHLADSHVLLQYLAWVAYSMFLMCFAAGFVSVVSAQAAGSGIPETKTCLRDVVLHEYLTFKTLVSKVISLTCVLGSELPVGKEGPFVHIGAMCAALLCKFMALFSNIYKNEARNKEMMTVGCAVGIGCCFAAPIGGALFGLEVTSMFFVARNYWRGFLSATFGALIFRLLPVWNREEETLMALYATKYRLDFPFDLRELPIFVAMGIVCGFGGAFFVYLYGKISLFVKRQKAANSFLMKNCFLYSALVSVLISTLTFPPGFGQFMAGKLTQRDSLISFFDNRTWSNHGIVADFDDHDHLAAWKHPQANVFIILSVFVVMKFWMSAISITLPIPCGSFVPIFVIGAAFGRLVGEGLATLLPDGFNIDGHIYHIVPGAYAVIGAAALTAGVTHTVSTAVIMMELTGHISYSLPILISVILANMVSQSIQPSIYDTVIRIKKLPYLPMLSWGHPEKYKIFVEDFMKKEIHYITPNSTYRDVIKILRSGKLKTLPLVKSAESMLLLGSVDRTQLLALLMCRSQHLREENAPTTTPRYKVHFQTSTEESASASAHLDSSKPLKSALKKPSEDKEEITSVYDSGLNFKKFFCSHPDIEAMEYDPDEEDDTIFQEVDEWEEQQLDEQVDLNVCKIDPAPFQLVEHTSLHKTHTMFSVLNLDYAYVTSVGRLVGVVSLKELRKAIESSIPADGVRLRRVLSTFRDRGVRGARADTVDLHKILDHQIS</sequence>
<keyword evidence="4" id="KW-0677">Repeat</keyword>
<keyword evidence="16" id="KW-1185">Reference proteome</keyword>
<feature type="transmembrane region" description="Helical" evidence="12">
    <location>
        <begin position="63"/>
        <end position="86"/>
    </location>
</feature>
<dbReference type="PANTHER" id="PTHR45720:SF6">
    <property type="entry name" value="CHLORIDE CHANNEL PROTEIN 2"/>
    <property type="match status" value="1"/>
</dbReference>
<feature type="transmembrane region" description="Helical" evidence="12">
    <location>
        <begin position="401"/>
        <end position="417"/>
    </location>
</feature>
<dbReference type="Proteomes" id="UP001187343">
    <property type="component" value="Unassembled WGS sequence"/>
</dbReference>
<name>A0AA88PHB9_9TELE</name>
<dbReference type="EMBL" id="JAUYZG010000018">
    <property type="protein sequence ID" value="KAK2881722.1"/>
    <property type="molecule type" value="Genomic_DNA"/>
</dbReference>
<feature type="transmembrane region" description="Helical" evidence="12">
    <location>
        <begin position="335"/>
        <end position="355"/>
    </location>
</feature>
<evidence type="ECO:0000256" key="9">
    <source>
        <dbReference type="ARBA" id="ARBA00023173"/>
    </source>
</evidence>
<keyword evidence="9" id="KW-0407">Ion channel</keyword>
<keyword evidence="6 12" id="KW-0406">Ion transport</keyword>
<dbReference type="FunFam" id="1.10.3080.10:FF:000033">
    <property type="entry name" value="Chloride channel, voltage-sensitive 1"/>
    <property type="match status" value="1"/>
</dbReference>
<dbReference type="GO" id="GO:0005886">
    <property type="term" value="C:plasma membrane"/>
    <property type="evidence" value="ECO:0007669"/>
    <property type="project" value="TreeGrafter"/>
</dbReference>
<evidence type="ECO:0000256" key="4">
    <source>
        <dbReference type="ARBA" id="ARBA00022737"/>
    </source>
</evidence>
<dbReference type="PRINTS" id="PR00762">
    <property type="entry name" value="CLCHANNEL"/>
</dbReference>
<keyword evidence="10 12" id="KW-0868">Chloride</keyword>
<comment type="caution">
    <text evidence="15">The sequence shown here is derived from an EMBL/GenBank/DDBJ whole genome shotgun (WGS) entry which is preliminary data.</text>
</comment>
<evidence type="ECO:0000256" key="12">
    <source>
        <dbReference type="RuleBase" id="RU361221"/>
    </source>
</evidence>
<evidence type="ECO:0000313" key="15">
    <source>
        <dbReference type="EMBL" id="KAK2881722.1"/>
    </source>
</evidence>
<evidence type="ECO:0000259" key="14">
    <source>
        <dbReference type="PROSITE" id="PS51371"/>
    </source>
</evidence>
<dbReference type="FunFam" id="3.10.580.10:FF:000048">
    <property type="entry name" value="Chloride channel 2c"/>
    <property type="match status" value="1"/>
</dbReference>
<protein>
    <recommendedName>
        <fullName evidence="12">Chloride channel protein</fullName>
    </recommendedName>
</protein>
<evidence type="ECO:0000256" key="3">
    <source>
        <dbReference type="ARBA" id="ARBA00022692"/>
    </source>
</evidence>
<organism evidence="15 16">
    <name type="scientific">Cirrhinus molitorella</name>
    <name type="common">mud carp</name>
    <dbReference type="NCBI Taxonomy" id="172907"/>
    <lineage>
        <taxon>Eukaryota</taxon>
        <taxon>Metazoa</taxon>
        <taxon>Chordata</taxon>
        <taxon>Craniata</taxon>
        <taxon>Vertebrata</taxon>
        <taxon>Euteleostomi</taxon>
        <taxon>Actinopterygii</taxon>
        <taxon>Neopterygii</taxon>
        <taxon>Teleostei</taxon>
        <taxon>Ostariophysi</taxon>
        <taxon>Cypriniformes</taxon>
        <taxon>Cyprinidae</taxon>
        <taxon>Labeoninae</taxon>
        <taxon>Labeonini</taxon>
        <taxon>Cirrhinus</taxon>
    </lineage>
</organism>
<dbReference type="PANTHER" id="PTHR45720">
    <property type="entry name" value="CHLORIDE CHANNEL PROTEIN 2"/>
    <property type="match status" value="1"/>
</dbReference>
<dbReference type="Gene3D" id="3.10.580.10">
    <property type="entry name" value="CBS-domain"/>
    <property type="match status" value="2"/>
</dbReference>
<dbReference type="SUPFAM" id="SSF54631">
    <property type="entry name" value="CBS-domain pair"/>
    <property type="match status" value="1"/>
</dbReference>
<dbReference type="InterPro" id="IPR000644">
    <property type="entry name" value="CBS_dom"/>
</dbReference>
<evidence type="ECO:0000256" key="2">
    <source>
        <dbReference type="ARBA" id="ARBA00022448"/>
    </source>
</evidence>
<feature type="transmembrane region" description="Helical" evidence="12">
    <location>
        <begin position="180"/>
        <end position="199"/>
    </location>
</feature>
<evidence type="ECO:0000256" key="7">
    <source>
        <dbReference type="ARBA" id="ARBA00023122"/>
    </source>
</evidence>
<comment type="similarity">
    <text evidence="12">Belongs to the chloride channel (TC 2.A.49) family.</text>
</comment>
<evidence type="ECO:0000256" key="13">
    <source>
        <dbReference type="SAM" id="MobiDB-lite"/>
    </source>
</evidence>
<gene>
    <name evidence="15" type="ORF">Q8A67_018990</name>
</gene>
<evidence type="ECO:0000256" key="10">
    <source>
        <dbReference type="ARBA" id="ARBA00023214"/>
    </source>
</evidence>
<dbReference type="InterPro" id="IPR046342">
    <property type="entry name" value="CBS_dom_sf"/>
</dbReference>
<dbReference type="InterPro" id="IPR014743">
    <property type="entry name" value="Cl-channel_core"/>
</dbReference>
<feature type="transmembrane region" description="Helical" evidence="12">
    <location>
        <begin position="211"/>
        <end position="235"/>
    </location>
</feature>
<dbReference type="GO" id="GO:0005247">
    <property type="term" value="F:voltage-gated chloride channel activity"/>
    <property type="evidence" value="ECO:0007669"/>
    <property type="project" value="TreeGrafter"/>
</dbReference>
<keyword evidence="7 11" id="KW-0129">CBS domain</keyword>
<feature type="transmembrane region" description="Helical" evidence="12">
    <location>
        <begin position="462"/>
        <end position="484"/>
    </location>
</feature>
<dbReference type="InterPro" id="IPR050970">
    <property type="entry name" value="Cl_channel_volt-gated"/>
</dbReference>
<keyword evidence="8 12" id="KW-0472">Membrane</keyword>
<dbReference type="CDD" id="cd04591">
    <property type="entry name" value="CBS_pair_voltage-gated_CLC_euk_bac"/>
    <property type="match status" value="1"/>
</dbReference>
<evidence type="ECO:0000256" key="6">
    <source>
        <dbReference type="ARBA" id="ARBA00023065"/>
    </source>
</evidence>
<dbReference type="Pfam" id="PF00654">
    <property type="entry name" value="Voltage_CLC"/>
    <property type="match status" value="1"/>
</dbReference>
<keyword evidence="2 12" id="KW-0813">Transport</keyword>
<dbReference type="CDD" id="cd03683">
    <property type="entry name" value="ClC_1_like"/>
    <property type="match status" value="1"/>
</dbReference>
<feature type="transmembrane region" description="Helical" evidence="12">
    <location>
        <begin position="106"/>
        <end position="127"/>
    </location>
</feature>
<feature type="region of interest" description="Disordered" evidence="13">
    <location>
        <begin position="638"/>
        <end position="658"/>
    </location>
</feature>
<dbReference type="GO" id="GO:0034707">
    <property type="term" value="C:chloride channel complex"/>
    <property type="evidence" value="ECO:0007669"/>
    <property type="project" value="UniProtKB-KW"/>
</dbReference>
<evidence type="ECO:0000256" key="11">
    <source>
        <dbReference type="PROSITE-ProRule" id="PRU00703"/>
    </source>
</evidence>
<dbReference type="Pfam" id="PF00571">
    <property type="entry name" value="CBS"/>
    <property type="match status" value="1"/>
</dbReference>
<evidence type="ECO:0000256" key="8">
    <source>
        <dbReference type="ARBA" id="ARBA00023136"/>
    </source>
</evidence>
<evidence type="ECO:0000313" key="16">
    <source>
        <dbReference type="Proteomes" id="UP001187343"/>
    </source>
</evidence>
<comment type="subcellular location">
    <subcellularLocation>
        <location evidence="1 12">Membrane</location>
        <topology evidence="1 12">Multi-pass membrane protein</topology>
    </subcellularLocation>
</comment>
<feature type="transmembrane region" description="Helical" evidence="12">
    <location>
        <begin position="496"/>
        <end position="516"/>
    </location>
</feature>
<dbReference type="SUPFAM" id="SSF81340">
    <property type="entry name" value="Clc chloride channel"/>
    <property type="match status" value="1"/>
</dbReference>
<proteinExistence type="inferred from homology"/>
<keyword evidence="9" id="KW-0869">Chloride channel</keyword>
<dbReference type="InterPro" id="IPR001807">
    <property type="entry name" value="ClC"/>
</dbReference>
<dbReference type="PROSITE" id="PS51371">
    <property type="entry name" value="CBS"/>
    <property type="match status" value="1"/>
</dbReference>
<feature type="compositionally biased region" description="Low complexity" evidence="13">
    <location>
        <begin position="638"/>
        <end position="653"/>
    </location>
</feature>
<evidence type="ECO:0000256" key="5">
    <source>
        <dbReference type="ARBA" id="ARBA00022989"/>
    </source>
</evidence>
<keyword evidence="3 12" id="KW-0812">Transmembrane</keyword>
<evidence type="ECO:0000256" key="1">
    <source>
        <dbReference type="ARBA" id="ARBA00004141"/>
    </source>
</evidence>
<dbReference type="Gene3D" id="1.10.3080.10">
    <property type="entry name" value="Clc chloride channel"/>
    <property type="match status" value="1"/>
</dbReference>
<feature type="transmembrane region" description="Helical" evidence="12">
    <location>
        <begin position="424"/>
        <end position="442"/>
    </location>
</feature>
<dbReference type="AlphaFoldDB" id="A0AA88PHB9"/>
<keyword evidence="5 12" id="KW-1133">Transmembrane helix</keyword>